<dbReference type="EnsemblPlants" id="OGLUM01G15100.1">
    <property type="protein sequence ID" value="OGLUM01G15100.1"/>
    <property type="gene ID" value="OGLUM01G15100"/>
</dbReference>
<reference evidence="1" key="3">
    <citation type="submission" date="2018-05" db="EMBL/GenBank/DDBJ databases">
        <title>OgluRS3 (Oryza glumaepatula Reference Sequence Version 3).</title>
        <authorList>
            <person name="Zhang J."/>
            <person name="Kudrna D."/>
            <person name="Lee S."/>
            <person name="Talag J."/>
            <person name="Welchert J."/>
            <person name="Wing R.A."/>
        </authorList>
    </citation>
    <scope>NUCLEOTIDE SEQUENCE [LARGE SCALE GENOMIC DNA]</scope>
</reference>
<reference evidence="1" key="2">
    <citation type="submission" date="2015-04" db="UniProtKB">
        <authorList>
            <consortium name="EnsemblPlants"/>
        </authorList>
    </citation>
    <scope>IDENTIFICATION</scope>
</reference>
<keyword evidence="2" id="KW-1185">Reference proteome</keyword>
<dbReference type="Proteomes" id="UP000026961">
    <property type="component" value="Chromosome 1"/>
</dbReference>
<sequence length="63" mass="7067">MADLRLLVVERILHGDNPRRLTLSPRPLQRAGTCIDAFQLKYVKDSVYIRGSSSSALKVTLKV</sequence>
<proteinExistence type="predicted"/>
<evidence type="ECO:0000313" key="2">
    <source>
        <dbReference type="Proteomes" id="UP000026961"/>
    </source>
</evidence>
<reference evidence="1" key="1">
    <citation type="submission" date="2013-08" db="EMBL/GenBank/DDBJ databases">
        <title>Oryza genome evolution.</title>
        <authorList>
            <person name="Wing R.A."/>
            <person name="Panaud O."/>
            <person name="Oliveira A.C."/>
        </authorList>
    </citation>
    <scope>NUCLEOTIDE SEQUENCE</scope>
</reference>
<name>A0A0D9Y7L6_9ORYZ</name>
<organism evidence="1">
    <name type="scientific">Oryza glumipatula</name>
    <dbReference type="NCBI Taxonomy" id="40148"/>
    <lineage>
        <taxon>Eukaryota</taxon>
        <taxon>Viridiplantae</taxon>
        <taxon>Streptophyta</taxon>
        <taxon>Embryophyta</taxon>
        <taxon>Tracheophyta</taxon>
        <taxon>Spermatophyta</taxon>
        <taxon>Magnoliopsida</taxon>
        <taxon>Liliopsida</taxon>
        <taxon>Poales</taxon>
        <taxon>Poaceae</taxon>
        <taxon>BOP clade</taxon>
        <taxon>Oryzoideae</taxon>
        <taxon>Oryzeae</taxon>
        <taxon>Oryzinae</taxon>
        <taxon>Oryza</taxon>
    </lineage>
</organism>
<evidence type="ECO:0000313" key="1">
    <source>
        <dbReference type="EnsemblPlants" id="OGLUM01G15100.1"/>
    </source>
</evidence>
<dbReference type="Gramene" id="OGLUM01G15100.1">
    <property type="protein sequence ID" value="OGLUM01G15100.1"/>
    <property type="gene ID" value="OGLUM01G15100"/>
</dbReference>
<protein>
    <submittedName>
        <fullName evidence="1">Uncharacterized protein</fullName>
    </submittedName>
</protein>
<dbReference type="AlphaFoldDB" id="A0A0D9Y7L6"/>
<dbReference type="HOGENOM" id="CLU_2889441_0_0_1"/>
<accession>A0A0D9Y7L6</accession>